<feature type="chain" id="PRO_5002682080" evidence="1">
    <location>
        <begin position="29"/>
        <end position="228"/>
    </location>
</feature>
<dbReference type="OrthoDB" id="4463518at2"/>
<reference evidence="2 3" key="1">
    <citation type="submission" date="2007-05" db="EMBL/GenBank/DDBJ databases">
        <title>Complete sequence of Geobacter uraniireducens Rf4.</title>
        <authorList>
            <consortium name="US DOE Joint Genome Institute"/>
            <person name="Copeland A."/>
            <person name="Lucas S."/>
            <person name="Lapidus A."/>
            <person name="Barry K."/>
            <person name="Detter J.C."/>
            <person name="Glavina del Rio T."/>
            <person name="Hammon N."/>
            <person name="Israni S."/>
            <person name="Dalin E."/>
            <person name="Tice H."/>
            <person name="Pitluck S."/>
            <person name="Chertkov O."/>
            <person name="Brettin T."/>
            <person name="Bruce D."/>
            <person name="Han C."/>
            <person name="Schmutz J."/>
            <person name="Larimer F."/>
            <person name="Land M."/>
            <person name="Hauser L."/>
            <person name="Kyrpides N."/>
            <person name="Mikhailova N."/>
            <person name="Shelobolina E."/>
            <person name="Aklujkar M."/>
            <person name="Lovley D."/>
            <person name="Richardson P."/>
        </authorList>
    </citation>
    <scope>NUCLEOTIDE SEQUENCE [LARGE SCALE GENOMIC DNA]</scope>
    <source>
        <strain evidence="2 3">Rf4</strain>
    </source>
</reference>
<keyword evidence="1" id="KW-0732">Signal</keyword>
<dbReference type="RefSeq" id="WP_011940619.1">
    <property type="nucleotide sequence ID" value="NC_009483.1"/>
</dbReference>
<organism evidence="2 3">
    <name type="scientific">Geotalea uraniireducens (strain Rf4)</name>
    <name type="common">Geobacter uraniireducens</name>
    <dbReference type="NCBI Taxonomy" id="351605"/>
    <lineage>
        <taxon>Bacteria</taxon>
        <taxon>Pseudomonadati</taxon>
        <taxon>Thermodesulfobacteriota</taxon>
        <taxon>Desulfuromonadia</taxon>
        <taxon>Geobacterales</taxon>
        <taxon>Geobacteraceae</taxon>
        <taxon>Geotalea</taxon>
    </lineage>
</organism>
<dbReference type="HOGENOM" id="CLU_1313945_0_0_7"/>
<proteinExistence type="predicted"/>
<sequence>MKSLRKRILAMASVVAVSGLMMASVAGAADKLIVKHATNVANAMDVTDAGLTGFNLNTPKYSVDVATPAAATDSTLHFAYDGADSGGWLSSVGENNFWISSGAVLKNNVWTQKSSDGKSIFFGSGSVGFRAFVNQGATVGGAVTLTEAYRLDYAGNFGLGTKTPTQRFDVNGGVRVNPTTATKPTCDNTTAANDRGTFWFTKNASTGKDILEICAQDASGNTAWRTLY</sequence>
<dbReference type="KEGG" id="gur:Gura_3822"/>
<evidence type="ECO:0000256" key="1">
    <source>
        <dbReference type="SAM" id="SignalP"/>
    </source>
</evidence>
<keyword evidence="3" id="KW-1185">Reference proteome</keyword>
<evidence type="ECO:0000313" key="3">
    <source>
        <dbReference type="Proteomes" id="UP000006695"/>
    </source>
</evidence>
<accession>A5G854</accession>
<protein>
    <submittedName>
        <fullName evidence="2">Uncharacterized protein</fullName>
    </submittedName>
</protein>
<feature type="signal peptide" evidence="1">
    <location>
        <begin position="1"/>
        <end position="28"/>
    </location>
</feature>
<gene>
    <name evidence="2" type="ordered locus">Gura_3822</name>
</gene>
<dbReference type="Proteomes" id="UP000006695">
    <property type="component" value="Chromosome"/>
</dbReference>
<name>A5G854_GEOUR</name>
<dbReference type="AlphaFoldDB" id="A5G854"/>
<dbReference type="EMBL" id="CP000698">
    <property type="protein sequence ID" value="ABQ27972.1"/>
    <property type="molecule type" value="Genomic_DNA"/>
</dbReference>
<evidence type="ECO:0000313" key="2">
    <source>
        <dbReference type="EMBL" id="ABQ27972.1"/>
    </source>
</evidence>
<dbReference type="STRING" id="351605.Gura_3822"/>